<keyword evidence="6" id="KW-1185">Reference proteome</keyword>
<accession>A3VG14</accession>
<organism evidence="5 6">
    <name type="scientific">Maritimibacter alkaliphilus HTCC2654</name>
    <dbReference type="NCBI Taxonomy" id="314271"/>
    <lineage>
        <taxon>Bacteria</taxon>
        <taxon>Pseudomonadati</taxon>
        <taxon>Pseudomonadota</taxon>
        <taxon>Alphaproteobacteria</taxon>
        <taxon>Rhodobacterales</taxon>
        <taxon>Roseobacteraceae</taxon>
        <taxon>Maritimibacter</taxon>
    </lineage>
</organism>
<dbReference type="InterPro" id="IPR010327">
    <property type="entry name" value="FldB/FldC_alpha/beta"/>
</dbReference>
<evidence type="ECO:0000313" key="5">
    <source>
        <dbReference type="EMBL" id="EAQ12790.1"/>
    </source>
</evidence>
<dbReference type="STRING" id="314271.RB2654_06759"/>
<dbReference type="HOGENOM" id="CLU_663623_0_0_5"/>
<keyword evidence="4" id="KW-0411">Iron-sulfur</keyword>
<proteinExistence type="inferred from homology"/>
<dbReference type="Pfam" id="PF06050">
    <property type="entry name" value="HGD-D"/>
    <property type="match status" value="1"/>
</dbReference>
<gene>
    <name evidence="5" type="ORF">RB2654_06759</name>
</gene>
<dbReference type="EMBL" id="AAMT01000007">
    <property type="protein sequence ID" value="EAQ12790.1"/>
    <property type="molecule type" value="Genomic_DNA"/>
</dbReference>
<dbReference type="Proteomes" id="UP000002931">
    <property type="component" value="Unassembled WGS sequence"/>
</dbReference>
<dbReference type="GO" id="GO:0051536">
    <property type="term" value="F:iron-sulfur cluster binding"/>
    <property type="evidence" value="ECO:0007669"/>
    <property type="project" value="UniProtKB-KW"/>
</dbReference>
<comment type="caution">
    <text evidence="5">The sequence shown here is derived from an EMBL/GenBank/DDBJ whole genome shotgun (WGS) entry which is preliminary data.</text>
</comment>
<protein>
    <submittedName>
        <fullName evidence="5">2-hydroxyglutaryl-CoA dehydratase, subunit alpha (HgdA)</fullName>
    </submittedName>
</protein>
<evidence type="ECO:0000256" key="2">
    <source>
        <dbReference type="ARBA" id="ARBA00022723"/>
    </source>
</evidence>
<evidence type="ECO:0000256" key="4">
    <source>
        <dbReference type="ARBA" id="ARBA00023014"/>
    </source>
</evidence>
<comment type="similarity">
    <text evidence="1">Belongs to the FldB/FldC dehydratase alpha/beta subunit family.</text>
</comment>
<dbReference type="Gene3D" id="3.40.50.11900">
    <property type="match status" value="1"/>
</dbReference>
<evidence type="ECO:0000313" key="6">
    <source>
        <dbReference type="Proteomes" id="UP000002931"/>
    </source>
</evidence>
<keyword evidence="2" id="KW-0479">Metal-binding</keyword>
<dbReference type="PANTHER" id="PTHR30548:SF4">
    <property type="entry name" value="SUBUNIT OF OXYGEN-SENSITIVE 2-HYDROXYISOCAPROYL-COA DEHYDRATASE"/>
    <property type="match status" value="1"/>
</dbReference>
<reference evidence="5 6" key="1">
    <citation type="journal article" date="2010" name="J. Bacteriol.">
        <title>Genome sequences of Pelagibaca bermudensis HTCC2601T and Maritimibacter alkaliphilus HTCC2654T, the type strains of two marine Roseobacter genera.</title>
        <authorList>
            <person name="Thrash J.C."/>
            <person name="Cho J.C."/>
            <person name="Ferriera S."/>
            <person name="Johnson J."/>
            <person name="Vergin K.L."/>
            <person name="Giovannoni S.J."/>
        </authorList>
    </citation>
    <scope>NUCLEOTIDE SEQUENCE [LARGE SCALE GENOMIC DNA]</scope>
    <source>
        <strain evidence="5 6">HTCC2654</strain>
    </source>
</reference>
<sequence>MAYEPLAISAEAMGYQRDWTRSLRSRIENGAKFAFVNADTPHEIFHAMDMPMVVNQWWSSVIAAKQLSTYTLDRGAAMGFHDSLAKYSAMGVISALDGDPDKQPWGGLPDPAILCARQSSDDQQRLFQMYADKAGTRLALLHSPAAAENLNDWWVRARDDWEALYGTARLDLMQAQITDLIADVEEITGRRFDHEGFGAYMEQIEKQELIFEEASRMIAAAERMPVRIGEQIPNVMIPQWHRGSDWAVGHAERFRDAVGERIAAGRAVVDDERVRMMWIGAGLWFDTKFYTAFEEEFGAVFAWSMYLPFAADGYVRRSKGDYLRALAARVVTMNEQLHQAPWANAWLVKQARDYRIDLAVVLVPEADRPSGYATNFITEDLREAGVEVVEIHADMVDARKWNGARAKADVIDGIRRVRGAT</sequence>
<dbReference type="AlphaFoldDB" id="A3VG14"/>
<name>A3VG14_9RHOB</name>
<dbReference type="GO" id="GO:0046872">
    <property type="term" value="F:metal ion binding"/>
    <property type="evidence" value="ECO:0007669"/>
    <property type="project" value="UniProtKB-KW"/>
</dbReference>
<dbReference type="eggNOG" id="COG1775">
    <property type="taxonomic scope" value="Bacteria"/>
</dbReference>
<evidence type="ECO:0000256" key="1">
    <source>
        <dbReference type="ARBA" id="ARBA00005806"/>
    </source>
</evidence>
<evidence type="ECO:0000256" key="3">
    <source>
        <dbReference type="ARBA" id="ARBA00023004"/>
    </source>
</evidence>
<dbReference type="PANTHER" id="PTHR30548">
    <property type="entry name" value="2-HYDROXYGLUTARYL-COA DEHYDRATASE, D-COMPONENT-RELATED"/>
    <property type="match status" value="1"/>
</dbReference>
<keyword evidence="3" id="KW-0408">Iron</keyword>
<dbReference type="RefSeq" id="WP_008329964.1">
    <property type="nucleotide sequence ID" value="NZ_CH902578.1"/>
</dbReference>